<feature type="transmembrane region" description="Helical" evidence="6">
    <location>
        <begin position="243"/>
        <end position="263"/>
    </location>
</feature>
<name>A0ABP0F3T5_CLALP</name>
<evidence type="ECO:0000313" key="8">
    <source>
        <dbReference type="EMBL" id="CAK8673506.1"/>
    </source>
</evidence>
<feature type="transmembrane region" description="Helical" evidence="6">
    <location>
        <begin position="378"/>
        <end position="399"/>
    </location>
</feature>
<evidence type="ECO:0000256" key="2">
    <source>
        <dbReference type="ARBA" id="ARBA00006510"/>
    </source>
</evidence>
<dbReference type="Pfam" id="PF07810">
    <property type="entry name" value="TMC"/>
    <property type="match status" value="1"/>
</dbReference>
<reference evidence="8 9" key="1">
    <citation type="submission" date="2024-02" db="EMBL/GenBank/DDBJ databases">
        <authorList>
            <person name="Daric V."/>
            <person name="Darras S."/>
        </authorList>
    </citation>
    <scope>NUCLEOTIDE SEQUENCE [LARGE SCALE GENOMIC DNA]</scope>
</reference>
<keyword evidence="9" id="KW-1185">Reference proteome</keyword>
<evidence type="ECO:0000259" key="7">
    <source>
        <dbReference type="Pfam" id="PF07810"/>
    </source>
</evidence>
<evidence type="ECO:0000256" key="1">
    <source>
        <dbReference type="ARBA" id="ARBA00004141"/>
    </source>
</evidence>
<comment type="similarity">
    <text evidence="2">Belongs to the TMC family.</text>
</comment>
<dbReference type="InterPro" id="IPR012496">
    <property type="entry name" value="TMC_dom"/>
</dbReference>
<feature type="transmembrane region" description="Helical" evidence="6">
    <location>
        <begin position="571"/>
        <end position="594"/>
    </location>
</feature>
<accession>A0ABP0F3T5</accession>
<dbReference type="Proteomes" id="UP001642483">
    <property type="component" value="Unassembled WGS sequence"/>
</dbReference>
<dbReference type="EMBL" id="CAWYQH010000002">
    <property type="protein sequence ID" value="CAK8673506.1"/>
    <property type="molecule type" value="Genomic_DNA"/>
</dbReference>
<keyword evidence="5 6" id="KW-0472">Membrane</keyword>
<feature type="transmembrane region" description="Helical" evidence="6">
    <location>
        <begin position="275"/>
        <end position="299"/>
    </location>
</feature>
<evidence type="ECO:0000256" key="4">
    <source>
        <dbReference type="ARBA" id="ARBA00022989"/>
    </source>
</evidence>
<proteinExistence type="inferred from homology"/>
<feature type="transmembrane region" description="Helical" evidence="6">
    <location>
        <begin position="615"/>
        <end position="641"/>
    </location>
</feature>
<evidence type="ECO:0000256" key="3">
    <source>
        <dbReference type="ARBA" id="ARBA00022692"/>
    </source>
</evidence>
<protein>
    <recommendedName>
        <fullName evidence="7">TMC domain-containing protein</fullName>
    </recommendedName>
</protein>
<evidence type="ECO:0000256" key="5">
    <source>
        <dbReference type="ARBA" id="ARBA00023136"/>
    </source>
</evidence>
<dbReference type="InterPro" id="IPR038900">
    <property type="entry name" value="TMC"/>
</dbReference>
<comment type="subcellular location">
    <subcellularLocation>
        <location evidence="1">Membrane</location>
        <topology evidence="1">Multi-pass membrane protein</topology>
    </subcellularLocation>
</comment>
<evidence type="ECO:0000313" key="9">
    <source>
        <dbReference type="Proteomes" id="UP001642483"/>
    </source>
</evidence>
<feature type="domain" description="TMC" evidence="7">
    <location>
        <begin position="503"/>
        <end position="613"/>
    </location>
</feature>
<feature type="transmembrane region" description="Helical" evidence="6">
    <location>
        <begin position="456"/>
        <end position="479"/>
    </location>
</feature>
<comment type="caution">
    <text evidence="8">The sequence shown here is derived from an EMBL/GenBank/DDBJ whole genome shotgun (WGS) entry which is preliminary data.</text>
</comment>
<keyword evidence="3 6" id="KW-0812">Transmembrane</keyword>
<feature type="transmembrane region" description="Helical" evidence="6">
    <location>
        <begin position="674"/>
        <end position="699"/>
    </location>
</feature>
<evidence type="ECO:0000256" key="6">
    <source>
        <dbReference type="SAM" id="Phobius"/>
    </source>
</evidence>
<sequence length="744" mass="86200">MSWSPVPYDLDERFGSNVPIGMQLPSNKAMHTYGTTLTRRKLKERQKSARGNSTRDEVINMAPILHADDVALENGTPVASARANSMYVAATSEEDEFLNSLTYKDLDKLKELQCPMSTKREIRQRLLEQHGAAGKSSQFSSNSNNKWHRFREDSRDVMRQAQLWRGSIHEIEGRFGNGIRSYFAFLRWLFILNLYIFFLIFIFIVIPTIVFEQLRTTTINSTVLAECQYNPYNPNEIRSFPEYIIWWFTGQGFMENTLLFYGYYENVIQNFSTNFYYNIPLAYLLIAFFYFLLSLVLIVRRAASGLKESLVLDEDRFYSYCNKVFGGWDFCITNDHAAELKHSSLKYELETDLLEERALQERAKRTRNEKIVLYLKRFLINVVVLLVLAASMAAIYFSAQYALTNTSTYDSNFFLDLLVTYLVSIVITVANFIAPMLFELLIVYEDYTPAFTIKFTLARTVLLRLASIVFLYVVVYLQINCNNYEDLRGDYNEACEFCNGTKCWETYLGQEMYKLTILDFFIVLAVTLFVEFPRKLIVEHCHCGLAKWWGQQEFSIPRNVLDIVYSQTVGWIGAFYAPLLPVMVVIKFFVFFYIKKLTLIYNCRPATRPYRASRSGTFFFIILLFGFVVAAFPVVISVAIIKPSSDCGPFRGWDSMFFAMTNAIQQLPNWLQQIFWFIGSSGFAALIIVILCLVVYYFFALSSAHKRMIGLLKDQLTLEGKDKQFLLDRVNRLSGQLQNNGRDQ</sequence>
<keyword evidence="4 6" id="KW-1133">Transmembrane helix</keyword>
<gene>
    <name evidence="8" type="ORF">CVLEPA_LOCUS3294</name>
</gene>
<feature type="transmembrane region" description="Helical" evidence="6">
    <location>
        <begin position="419"/>
        <end position="444"/>
    </location>
</feature>
<dbReference type="PANTHER" id="PTHR23302:SF24">
    <property type="entry name" value="TMC DOMAIN-CONTAINING PROTEIN"/>
    <property type="match status" value="1"/>
</dbReference>
<organism evidence="8 9">
    <name type="scientific">Clavelina lepadiformis</name>
    <name type="common">Light-bulb sea squirt</name>
    <name type="synonym">Ascidia lepadiformis</name>
    <dbReference type="NCBI Taxonomy" id="159417"/>
    <lineage>
        <taxon>Eukaryota</taxon>
        <taxon>Metazoa</taxon>
        <taxon>Chordata</taxon>
        <taxon>Tunicata</taxon>
        <taxon>Ascidiacea</taxon>
        <taxon>Aplousobranchia</taxon>
        <taxon>Clavelinidae</taxon>
        <taxon>Clavelina</taxon>
    </lineage>
</organism>
<dbReference type="PANTHER" id="PTHR23302">
    <property type="entry name" value="TRANSMEMBRANE CHANNEL-RELATED"/>
    <property type="match status" value="1"/>
</dbReference>
<feature type="transmembrane region" description="Helical" evidence="6">
    <location>
        <begin position="188"/>
        <end position="211"/>
    </location>
</feature>